<evidence type="ECO:0000313" key="1">
    <source>
        <dbReference type="EMBL" id="EGG17989.1"/>
    </source>
</evidence>
<accession>F4Q1W9</accession>
<dbReference type="RefSeq" id="XP_004356881.1">
    <property type="nucleotide sequence ID" value="XM_004356828.1"/>
</dbReference>
<evidence type="ECO:0000313" key="2">
    <source>
        <dbReference type="Proteomes" id="UP000007797"/>
    </source>
</evidence>
<dbReference type="Gene3D" id="1.10.287.2900">
    <property type="match status" value="1"/>
</dbReference>
<keyword evidence="2" id="KW-1185">Reference proteome</keyword>
<reference evidence="2" key="1">
    <citation type="journal article" date="2011" name="Genome Res.">
        <title>Phylogeny-wide analysis of social amoeba genomes highlights ancient origins for complex intercellular communication.</title>
        <authorList>
            <person name="Heidel A.J."/>
            <person name="Lawal H.M."/>
            <person name="Felder M."/>
            <person name="Schilde C."/>
            <person name="Helps N.R."/>
            <person name="Tunggal B."/>
            <person name="Rivero F."/>
            <person name="John U."/>
            <person name="Schleicher M."/>
            <person name="Eichinger L."/>
            <person name="Platzer M."/>
            <person name="Noegel A.A."/>
            <person name="Schaap P."/>
            <person name="Gloeckner G."/>
        </authorList>
    </citation>
    <scope>NUCLEOTIDE SEQUENCE [LARGE SCALE GENOMIC DNA]</scope>
    <source>
        <strain evidence="2">SH3</strain>
    </source>
</reference>
<dbReference type="AlphaFoldDB" id="F4Q1W9"/>
<dbReference type="InterPro" id="IPR009069">
    <property type="entry name" value="Cys_alpha_HP_mot_SF"/>
</dbReference>
<dbReference type="SUPFAM" id="SSF47072">
    <property type="entry name" value="Cysteine alpha-hairpin motif"/>
    <property type="match status" value="1"/>
</dbReference>
<sequence length="114" mass="13553">MVRFETQDRDDNPFKLSPRFKNKTIVVKREPRHCGDIMTEYGVCLSANNFDISKCTDEMKATERCVKELNNAEVIIFLLTYFLKLQSKKQPHRTSPFNYHLRRVIANKYRVPLR</sequence>
<dbReference type="Proteomes" id="UP000007797">
    <property type="component" value="Unassembled WGS sequence"/>
</dbReference>
<dbReference type="OrthoDB" id="13601at2759"/>
<dbReference type="EMBL" id="GL883020">
    <property type="protein sequence ID" value="EGG17989.1"/>
    <property type="molecule type" value="Genomic_DNA"/>
</dbReference>
<organism evidence="1 2">
    <name type="scientific">Cavenderia fasciculata</name>
    <name type="common">Slime mold</name>
    <name type="synonym">Dictyostelium fasciculatum</name>
    <dbReference type="NCBI Taxonomy" id="261658"/>
    <lineage>
        <taxon>Eukaryota</taxon>
        <taxon>Amoebozoa</taxon>
        <taxon>Evosea</taxon>
        <taxon>Eumycetozoa</taxon>
        <taxon>Dictyostelia</taxon>
        <taxon>Acytosteliales</taxon>
        <taxon>Cavenderiaceae</taxon>
        <taxon>Cavenderia</taxon>
    </lineage>
</organism>
<proteinExistence type="predicted"/>
<gene>
    <name evidence="1" type="ORF">DFA_06655</name>
</gene>
<dbReference type="GeneID" id="14870205"/>
<name>F4Q1W9_CACFS</name>
<dbReference type="OMA" id="FEISKCA"/>
<dbReference type="KEGG" id="dfa:DFA_06655"/>
<protein>
    <submittedName>
        <fullName evidence="1">Mitochondrial protein</fullName>
    </submittedName>
</protein>